<protein>
    <submittedName>
        <fullName evidence="5">Uncharacterized protein LOC102808773</fullName>
    </submittedName>
</protein>
<dbReference type="Gene3D" id="3.40.50.150">
    <property type="entry name" value="Vaccinia Virus protein VP39"/>
    <property type="match status" value="1"/>
</dbReference>
<dbReference type="PANTHER" id="PTHR43397">
    <property type="entry name" value="ERGOTHIONEINE BIOSYNTHESIS PROTEIN 1"/>
    <property type="match status" value="1"/>
</dbReference>
<dbReference type="InterPro" id="IPR017804">
    <property type="entry name" value="MeTrfase_EgtD-like"/>
</dbReference>
<keyword evidence="1" id="KW-0489">Methyltransferase</keyword>
<evidence type="ECO:0000313" key="5">
    <source>
        <dbReference type="RefSeq" id="XP_006822057.1"/>
    </source>
</evidence>
<feature type="domain" description="Histidine-specific methyltransferase SAM-dependent" evidence="3">
    <location>
        <begin position="1"/>
        <end position="318"/>
    </location>
</feature>
<dbReference type="PIRSF" id="PIRSF018005">
    <property type="entry name" value="UCP018005"/>
    <property type="match status" value="1"/>
</dbReference>
<keyword evidence="2" id="KW-0808">Transferase</keyword>
<gene>
    <name evidence="5" type="primary">LOC102808773</name>
</gene>
<evidence type="ECO:0000259" key="3">
    <source>
        <dbReference type="Pfam" id="PF10017"/>
    </source>
</evidence>
<dbReference type="PANTHER" id="PTHR43397:SF1">
    <property type="entry name" value="ERGOTHIONEINE BIOSYNTHESIS PROTEIN 1"/>
    <property type="match status" value="1"/>
</dbReference>
<accession>A0ABM0MPW6</accession>
<dbReference type="Proteomes" id="UP000694865">
    <property type="component" value="Unplaced"/>
</dbReference>
<dbReference type="Pfam" id="PF10017">
    <property type="entry name" value="Methyltransf_33"/>
    <property type="match status" value="1"/>
</dbReference>
<name>A0ABM0MPW6_SACKO</name>
<dbReference type="InterPro" id="IPR051128">
    <property type="entry name" value="EgtD_Methyltrsf_superfamily"/>
</dbReference>
<dbReference type="InterPro" id="IPR019257">
    <property type="entry name" value="MeTrfase_dom"/>
</dbReference>
<organism evidence="4 5">
    <name type="scientific">Saccoglossus kowalevskii</name>
    <name type="common">Acorn worm</name>
    <dbReference type="NCBI Taxonomy" id="10224"/>
    <lineage>
        <taxon>Eukaryota</taxon>
        <taxon>Metazoa</taxon>
        <taxon>Hemichordata</taxon>
        <taxon>Enteropneusta</taxon>
        <taxon>Harrimaniidae</taxon>
        <taxon>Saccoglossus</taxon>
    </lineage>
</organism>
<evidence type="ECO:0000256" key="2">
    <source>
        <dbReference type="ARBA" id="ARBA00022679"/>
    </source>
</evidence>
<dbReference type="GeneID" id="102808773"/>
<keyword evidence="4" id="KW-1185">Reference proteome</keyword>
<proteinExistence type="predicted"/>
<dbReference type="InterPro" id="IPR029063">
    <property type="entry name" value="SAM-dependent_MTases_sf"/>
</dbReference>
<sequence>MEKKIKEGLLSTPKYVPHWYLYDTQGSKLFEKNAMENPLYHIYRTEKTMLEQYSDLIISDLGDDIVLCELGAGSLTKTTHIISALLNKNKDLTYIPIDIAGDFMLQNATVLQEQFDSVLVEPFVGDYNDGLTYLRSIRKGKLLIFLGNSLSNIPLNKMENFLSRVLETMGEKDRFLIGIDLTQDKDKILAMHSDPKMGISFNENLLNRLNREFNANFKKENFQLHCNYVIRDDMCGTVKHAQYIQKALKSTCEHVVHLDTLGLTIHFKEGELLYRHELVNGSLKWSWNQFEDTMKRNGLYLEKTWSDDANSYGLALLKRM</sequence>
<evidence type="ECO:0000256" key="1">
    <source>
        <dbReference type="ARBA" id="ARBA00022603"/>
    </source>
</evidence>
<dbReference type="RefSeq" id="XP_006822057.1">
    <property type="nucleotide sequence ID" value="XM_006821994.1"/>
</dbReference>
<reference evidence="5" key="1">
    <citation type="submission" date="2025-08" db="UniProtKB">
        <authorList>
            <consortium name="RefSeq"/>
        </authorList>
    </citation>
    <scope>IDENTIFICATION</scope>
    <source>
        <tissue evidence="5">Testes</tissue>
    </source>
</reference>
<evidence type="ECO:0000313" key="4">
    <source>
        <dbReference type="Proteomes" id="UP000694865"/>
    </source>
</evidence>